<proteinExistence type="predicted"/>
<feature type="signal peptide" evidence="2">
    <location>
        <begin position="1"/>
        <end position="21"/>
    </location>
</feature>
<evidence type="ECO:0000313" key="4">
    <source>
        <dbReference type="Proteomes" id="UP000298493"/>
    </source>
</evidence>
<dbReference type="Proteomes" id="UP000298493">
    <property type="component" value="Unassembled WGS sequence"/>
</dbReference>
<reference evidence="3 4" key="1">
    <citation type="submission" date="2019-04" db="EMBL/GenBank/DDBJ databases">
        <title>High contiguity whole genome sequence and gene annotation resource for two Venturia nashicola isolates.</title>
        <authorList>
            <person name="Prokchorchik M."/>
            <person name="Won K."/>
            <person name="Lee Y."/>
            <person name="Choi E.D."/>
            <person name="Segonzac C."/>
            <person name="Sohn K.H."/>
        </authorList>
    </citation>
    <scope>NUCLEOTIDE SEQUENCE [LARGE SCALE GENOMIC DNA]</scope>
    <source>
        <strain evidence="3 4">PRI2</strain>
    </source>
</reference>
<comment type="caution">
    <text evidence="3">The sequence shown here is derived from an EMBL/GenBank/DDBJ whole genome shotgun (WGS) entry which is preliminary data.</text>
</comment>
<protein>
    <submittedName>
        <fullName evidence="3">Uncharacterized protein</fullName>
    </submittedName>
</protein>
<gene>
    <name evidence="3" type="ORF">E6O75_ATG10338</name>
</gene>
<feature type="compositionally biased region" description="Low complexity" evidence="1">
    <location>
        <begin position="32"/>
        <end position="49"/>
    </location>
</feature>
<name>A0A4Z1NQQ2_9PEZI</name>
<evidence type="ECO:0000313" key="3">
    <source>
        <dbReference type="EMBL" id="TID12731.1"/>
    </source>
</evidence>
<organism evidence="3 4">
    <name type="scientific">Venturia nashicola</name>
    <dbReference type="NCBI Taxonomy" id="86259"/>
    <lineage>
        <taxon>Eukaryota</taxon>
        <taxon>Fungi</taxon>
        <taxon>Dikarya</taxon>
        <taxon>Ascomycota</taxon>
        <taxon>Pezizomycotina</taxon>
        <taxon>Dothideomycetes</taxon>
        <taxon>Pleosporomycetidae</taxon>
        <taxon>Venturiales</taxon>
        <taxon>Venturiaceae</taxon>
        <taxon>Venturia</taxon>
    </lineage>
</organism>
<accession>A0A4Z1NQQ2</accession>
<feature type="region of interest" description="Disordered" evidence="1">
    <location>
        <begin position="30"/>
        <end position="73"/>
    </location>
</feature>
<sequence>MLPPLFPVLITLSSLITQATAIILPSPTHRIPGNTSNTNAPAPTATAVPIITRKPARPLRPQQLGANRPQKSTSVLDNAAVPISVCGYLDLIVDNVHFNQDSACAEGKWCGTDG</sequence>
<feature type="chain" id="PRO_5021498406" evidence="2">
    <location>
        <begin position="22"/>
        <end position="114"/>
    </location>
</feature>
<keyword evidence="4" id="KW-1185">Reference proteome</keyword>
<evidence type="ECO:0000256" key="1">
    <source>
        <dbReference type="SAM" id="MobiDB-lite"/>
    </source>
</evidence>
<dbReference type="AlphaFoldDB" id="A0A4Z1NQQ2"/>
<dbReference type="EMBL" id="SNSC02000035">
    <property type="protein sequence ID" value="TID12731.1"/>
    <property type="molecule type" value="Genomic_DNA"/>
</dbReference>
<evidence type="ECO:0000256" key="2">
    <source>
        <dbReference type="SAM" id="SignalP"/>
    </source>
</evidence>
<keyword evidence="2" id="KW-0732">Signal</keyword>